<dbReference type="Gene3D" id="2.30.30.490">
    <property type="match status" value="1"/>
</dbReference>
<feature type="compositionally biased region" description="Basic residues" evidence="20">
    <location>
        <begin position="1588"/>
        <end position="1598"/>
    </location>
</feature>
<dbReference type="SMART" id="SM00439">
    <property type="entry name" value="BAH"/>
    <property type="match status" value="1"/>
</dbReference>
<keyword evidence="9" id="KW-0677">Repeat</keyword>
<keyword evidence="27" id="KW-1185">Reference proteome</keyword>
<feature type="compositionally biased region" description="Polar residues" evidence="20">
    <location>
        <begin position="1559"/>
        <end position="1583"/>
    </location>
</feature>
<feature type="compositionally biased region" description="Basic and acidic residues" evidence="20">
    <location>
        <begin position="781"/>
        <end position="791"/>
    </location>
</feature>
<feature type="compositionally biased region" description="Polar residues" evidence="20">
    <location>
        <begin position="157"/>
        <end position="167"/>
    </location>
</feature>
<keyword evidence="4" id="KW-0597">Phosphoprotein</keyword>
<feature type="compositionally biased region" description="Low complexity" evidence="20">
    <location>
        <begin position="1437"/>
        <end position="1453"/>
    </location>
</feature>
<dbReference type="CDD" id="cd19174">
    <property type="entry name" value="SET_ASH1L"/>
    <property type="match status" value="1"/>
</dbReference>
<dbReference type="SMART" id="SM00384">
    <property type="entry name" value="AT_hook"/>
    <property type="match status" value="8"/>
</dbReference>
<dbReference type="InterPro" id="IPR001487">
    <property type="entry name" value="Bromodomain"/>
</dbReference>
<dbReference type="InterPro" id="IPR003616">
    <property type="entry name" value="Post-SET_dom"/>
</dbReference>
<dbReference type="GO" id="GO:0006355">
    <property type="term" value="P:regulation of DNA-templated transcription"/>
    <property type="evidence" value="ECO:0007669"/>
    <property type="project" value="TreeGrafter"/>
</dbReference>
<feature type="compositionally biased region" description="Polar residues" evidence="20">
    <location>
        <begin position="1264"/>
        <end position="1273"/>
    </location>
</feature>
<dbReference type="PROSITE" id="PS01359">
    <property type="entry name" value="ZF_PHD_1"/>
    <property type="match status" value="1"/>
</dbReference>
<dbReference type="PROSITE" id="PS50014">
    <property type="entry name" value="BROMODOMAIN_2"/>
    <property type="match status" value="1"/>
</dbReference>
<dbReference type="Pfam" id="PF01426">
    <property type="entry name" value="BAH"/>
    <property type="match status" value="1"/>
</dbReference>
<dbReference type="EMBL" id="NEDP02005548">
    <property type="protein sequence ID" value="OWF39033.1"/>
    <property type="molecule type" value="Genomic_DNA"/>
</dbReference>
<feature type="domain" description="AWS" evidence="25">
    <location>
        <begin position="1688"/>
        <end position="1739"/>
    </location>
</feature>
<dbReference type="GO" id="GO:0042800">
    <property type="term" value="F:histone H3K4 methyltransferase activity"/>
    <property type="evidence" value="ECO:0007669"/>
    <property type="project" value="TreeGrafter"/>
</dbReference>
<evidence type="ECO:0000256" key="6">
    <source>
        <dbReference type="ARBA" id="ARBA00022679"/>
    </source>
</evidence>
<feature type="region of interest" description="Disordered" evidence="20">
    <location>
        <begin position="1559"/>
        <end position="1661"/>
    </location>
</feature>
<comment type="caution">
    <text evidence="26">The sequence shown here is derived from an EMBL/GenBank/DDBJ whole genome shotgun (WGS) entry which is preliminary data.</text>
</comment>
<reference evidence="26 27" key="1">
    <citation type="journal article" date="2017" name="Nat. Ecol. Evol.">
        <title>Scallop genome provides insights into evolution of bilaterian karyotype and development.</title>
        <authorList>
            <person name="Wang S."/>
            <person name="Zhang J."/>
            <person name="Jiao W."/>
            <person name="Li J."/>
            <person name="Xun X."/>
            <person name="Sun Y."/>
            <person name="Guo X."/>
            <person name="Huan P."/>
            <person name="Dong B."/>
            <person name="Zhang L."/>
            <person name="Hu X."/>
            <person name="Sun X."/>
            <person name="Wang J."/>
            <person name="Zhao C."/>
            <person name="Wang Y."/>
            <person name="Wang D."/>
            <person name="Huang X."/>
            <person name="Wang R."/>
            <person name="Lv J."/>
            <person name="Li Y."/>
            <person name="Zhang Z."/>
            <person name="Liu B."/>
            <person name="Lu W."/>
            <person name="Hui Y."/>
            <person name="Liang J."/>
            <person name="Zhou Z."/>
            <person name="Hou R."/>
            <person name="Li X."/>
            <person name="Liu Y."/>
            <person name="Li H."/>
            <person name="Ning X."/>
            <person name="Lin Y."/>
            <person name="Zhao L."/>
            <person name="Xing Q."/>
            <person name="Dou J."/>
            <person name="Li Y."/>
            <person name="Mao J."/>
            <person name="Guo H."/>
            <person name="Dou H."/>
            <person name="Li T."/>
            <person name="Mu C."/>
            <person name="Jiang W."/>
            <person name="Fu Q."/>
            <person name="Fu X."/>
            <person name="Miao Y."/>
            <person name="Liu J."/>
            <person name="Yu Q."/>
            <person name="Li R."/>
            <person name="Liao H."/>
            <person name="Li X."/>
            <person name="Kong Y."/>
            <person name="Jiang Z."/>
            <person name="Chourrout D."/>
            <person name="Li R."/>
            <person name="Bao Z."/>
        </authorList>
    </citation>
    <scope>NUCLEOTIDE SEQUENCE [LARGE SCALE GENOMIC DNA]</scope>
    <source>
        <strain evidence="26 27">PY_sf001</strain>
    </source>
</reference>
<evidence type="ECO:0000313" key="27">
    <source>
        <dbReference type="Proteomes" id="UP000242188"/>
    </source>
</evidence>
<feature type="compositionally biased region" description="Basic residues" evidence="20">
    <location>
        <begin position="225"/>
        <end position="239"/>
    </location>
</feature>
<dbReference type="GO" id="GO:0008270">
    <property type="term" value="F:zinc ion binding"/>
    <property type="evidence" value="ECO:0007669"/>
    <property type="project" value="UniProtKB-KW"/>
</dbReference>
<feature type="compositionally biased region" description="Basic residues" evidence="20">
    <location>
        <begin position="1423"/>
        <end position="1432"/>
    </location>
</feature>
<feature type="compositionally biased region" description="Polar residues" evidence="20">
    <location>
        <begin position="391"/>
        <end position="405"/>
    </location>
</feature>
<evidence type="ECO:0000259" key="25">
    <source>
        <dbReference type="PROSITE" id="PS51215"/>
    </source>
</evidence>
<feature type="compositionally biased region" description="Polar residues" evidence="20">
    <location>
        <begin position="475"/>
        <end position="491"/>
    </location>
</feature>
<feature type="compositionally biased region" description="Low complexity" evidence="20">
    <location>
        <begin position="23"/>
        <end position="43"/>
    </location>
</feature>
<sequence length="2518" mass="280851">MSGAGPGACAGQSSKEDTNHTLDSNSSSSSTDSTSGSSDSEYSSSDKEFSIQATNYSRGQLKLKISARRKSSTSQTSPSADEDNILSELSDSSEEDTGLYNQDTEQASRTASVQYVRKTRCPKTSVSSANATTDSDDVFHNKDSCPDPGKQLDKNGSKSTLNTSTSIGVKKKTNSNENDQPPVACASQSLLNKCSKEVDEGGKLNPNSKTSSKATKGKSPSLNQHSKKSSSKGLNKKSSKCGTADFTQLKKTLTEKMAAKETDKQTRTPTPIEKRNMGDMDVEKIKNCEENESAGNHVSNTCDKDSQNSEIRSDMTSEIKSSTALEADGTGDPSARDSLDNKQHDNIFERMTAFGFLPPSETSNNTNNSSKCETSTKPIKKRVKPGRPPKNKSQSLANNDRTQVVPSHDSDKTNCSEPEDKETRYNTDDYESQLVGSRPCASDVSDNLLRLDNMASNVSPDSGIHDQSIAGSPVGNESPNSGTLSDTGSHNNQHVLQEPLCIPTSVIMSTGMSSASSTISEVQPSKGLSCGADSLSLHRTESVNSSSQSKSPNLGNALGVPISHKSLSPSRAHLMSDTTKTMDTSGCDSETSDTHVFSDVHVFSTYSPSHSSSSPSPGKKKQRVGRLPKKHEFLRKHKSSNLLKTGQMPTQIENSSPSSQILDFNERLSSPASVYDMTNLDVSPENPGLSARKKIKLDNPTKIVKKRLKKSSSKETLPEKNEIKKKRGPGRPPGKTSGRPPLSSKTLHVTSTTIKKRGPGRPPGTGRPIVKVKRGPGRPPKPKDITVEKRSPGRPKGSKNIKKKTENTNVGSTEVHYHYHHPVAATSQTFSSVYHQSSVSHELLKLPELDIPEVLPISDAALELDLSNISPSKLSDFSPSKLSDISAVSQSPYKLSDMSPPKLLDISPAKSSSSESVKRPRGRPRKRPLLDLDKSVKTGSVKLTSGKVDDYEFDTLIQSVQDSIKSQFSPQMDQEIQEKIEDDLETIEPTLAPISLSPIPNRSPKIVPKIRKPKLHVMMRKHKKRGRKKHKPVVPNTTDFSSRFSALGSKFKLASAKTALGFVDKSSQMFTSRSSLDSNTSGSVQSGPTSPCRDYLRKIRFQAKQRRKKILFFKSKHKNIVDPMFLSDLEYVVNNFHCLAISDREETFIRVKPGEVPLPSIFKLTKINVKPKKKDQRLLGGFVEMEREKPKKMKARREFEFIEKWLAKEKLKSVRKKSFSIDDKLPSPTDININSQQCLPPKKRHKLFSASQANIIMQHQSLLQKQVADTETPNPIKPPEKRKPGRPRKTPLPPVVSATDAGRSEHQTLPAKLGAAPAVKRGRKPKVVVEAPLLANTASSTCTEAQQSAVSVNKEVCSTNCSNHVTVQSCVNPKSLSEQSLNACHVQDHPNVHFAESVNFDTEKSKDSSCTECSQLQATVPQPKRRGRKPKYARVESNSSPNASNSAAAAKFSSNSSVAGRIKKILLQKGRRIVGKVGRPRTKNLIDSGSKNDTKTTKKCGRFTKILHRKKSHSRLKDSDFVSPSDKKVDSANSQEDKVAECKSVDTVEATIESVIRSVSSSYEPLPSPKQQQQESASDNVVDSSKEPKRKGKKKRGFRKADTGNVSDSETPLEGAAGKKKECPQMPKKKYQKAGLFSDHYKEEEPKKKSADPVTRTKEKLSKKEEAVTKYKKIRNNVHDDIKPICPYETHPCNCKPPEEDVVQGCGDDCLNRLIYTECNPLACPCGERCSNQKIQKHEWSPSLKKITTEDRGCGVKSLEPIHTGQFILEYLGEVVSEQEFRRRMTENYSQERHHYCLNLDSGALIDGYRMGNIGRFVNHSCEPNCEMQKWNVNGYYRMALFALKDIQAGRELSYDYNFHSFNMDSQQICKCGSEKCRGVIGGKTQRLNGQSKEKATPQRPVGRPPKDKRKSKNRLKKFREKQRLAQEQSATIFPTIKPMSHTERCKARKHSIFLVRNIDRVRQLRSRVSSSLTKDGDFAKSGSFSKTDVFITQLTALKTSRSVRTRRLALAEENSELTQTARLAQVFNTIRKAVVNYRDEDAKELSAHLSLPSKKKHPEYFNVIENPIDFNMIERNIGSGQYNSLEAFDKDMTRLFKNAERYCGRSSWMGLLVLKLRKVYLTAKAEALPLLEDVLGEGNVQSLTENETTEGTDNIDSMEEEEEEEVIRCICGIYRDEGLMIQCEKCFIWQHCDCMKVAGDVENYLCELCNSRPVEKEILADPQPDDATPGWVYYMTLMRDELQIRVGDCAYVLRDVPEKVGVEIDSVKTSQKLVTEIGKDKLDIFRIERLWKDEKGDKFAFGHHYYHPYETFHEPSRKFFANEVFRVPIYEIVAFGSIVGGCCVVDLNTFCKGRPKGVRDQDIYICEYRLDKTAHLFYKISKHPYPINTKSYCFDKYETRLIPKRNYSPHEVPQAYKRRGPGEGKSLEANGSTSEAPKKRQRARRPGLQSKDEADEEKLLIRIQSQKVEIKDKKEQKERLNKVMLKLLSAVPVKQRLDLSYLLEEKRHRKKPQMHDV</sequence>
<dbReference type="PANTHER" id="PTHR46147">
    <property type="entry name" value="HISTONE-LYSINE N-METHYLTRANSFERASE ASH1"/>
    <property type="match status" value="1"/>
</dbReference>
<dbReference type="PANTHER" id="PTHR46147:SF3">
    <property type="entry name" value="HISTONE-LYSINE N-METHYLTRANSFERASE ASH1"/>
    <property type="match status" value="1"/>
</dbReference>
<dbReference type="SUPFAM" id="SSF47370">
    <property type="entry name" value="Bromodomain"/>
    <property type="match status" value="1"/>
</dbReference>
<dbReference type="SMART" id="SM00317">
    <property type="entry name" value="SET"/>
    <property type="match status" value="1"/>
</dbReference>
<dbReference type="SUPFAM" id="SSF57903">
    <property type="entry name" value="FYVE/PHD zinc finger"/>
    <property type="match status" value="1"/>
</dbReference>
<evidence type="ECO:0000259" key="24">
    <source>
        <dbReference type="PROSITE" id="PS51038"/>
    </source>
</evidence>
<feature type="compositionally biased region" description="Basic residues" evidence="20">
    <location>
        <begin position="1497"/>
        <end position="1514"/>
    </location>
</feature>
<feature type="domain" description="Bromo" evidence="21">
    <location>
        <begin position="2041"/>
        <end position="2111"/>
    </location>
</feature>
<proteinExistence type="predicted"/>
<feature type="region of interest" description="Disordered" evidence="20">
    <location>
        <begin position="1476"/>
        <end position="1542"/>
    </location>
</feature>
<feature type="domain" description="BAH" evidence="24">
    <location>
        <begin position="2243"/>
        <end position="2382"/>
    </location>
</feature>
<feature type="compositionally biased region" description="Polar residues" evidence="20">
    <location>
        <begin position="122"/>
        <end position="133"/>
    </location>
</feature>
<organism evidence="26 27">
    <name type="scientific">Mizuhopecten yessoensis</name>
    <name type="common">Japanese scallop</name>
    <name type="synonym">Patinopecten yessoensis</name>
    <dbReference type="NCBI Taxonomy" id="6573"/>
    <lineage>
        <taxon>Eukaryota</taxon>
        <taxon>Metazoa</taxon>
        <taxon>Spiralia</taxon>
        <taxon>Lophotrochozoa</taxon>
        <taxon>Mollusca</taxon>
        <taxon>Bivalvia</taxon>
        <taxon>Autobranchia</taxon>
        <taxon>Pteriomorphia</taxon>
        <taxon>Pectinida</taxon>
        <taxon>Pectinoidea</taxon>
        <taxon>Pectinidae</taxon>
        <taxon>Mizuhopecten</taxon>
    </lineage>
</organism>
<feature type="region of interest" description="Disordered" evidence="20">
    <location>
        <begin position="605"/>
        <end position="660"/>
    </location>
</feature>
<dbReference type="GO" id="GO:0005654">
    <property type="term" value="C:nucleoplasm"/>
    <property type="evidence" value="ECO:0007669"/>
    <property type="project" value="TreeGrafter"/>
</dbReference>
<feature type="compositionally biased region" description="Basic residues" evidence="20">
    <location>
        <begin position="792"/>
        <end position="802"/>
    </location>
</feature>
<dbReference type="Gene3D" id="1.20.920.10">
    <property type="entry name" value="Bromodomain-like"/>
    <property type="match status" value="1"/>
</dbReference>
<dbReference type="InterPro" id="IPR006560">
    <property type="entry name" value="AWS_dom"/>
</dbReference>
<keyword evidence="13" id="KW-0805">Transcription regulation</keyword>
<keyword evidence="7" id="KW-0949">S-adenosyl-L-methionine</keyword>
<dbReference type="PROSITE" id="PS51215">
    <property type="entry name" value="AWS"/>
    <property type="match status" value="1"/>
</dbReference>
<evidence type="ECO:0000256" key="12">
    <source>
        <dbReference type="ARBA" id="ARBA00022853"/>
    </source>
</evidence>
<feature type="region of interest" description="Disordered" evidence="20">
    <location>
        <begin position="1072"/>
        <end position="1091"/>
    </location>
</feature>
<dbReference type="GO" id="GO:0005694">
    <property type="term" value="C:chromosome"/>
    <property type="evidence" value="ECO:0007669"/>
    <property type="project" value="UniProtKB-SubCell"/>
</dbReference>
<feature type="compositionally biased region" description="Basic residues" evidence="20">
    <location>
        <begin position="378"/>
        <end position="390"/>
    </location>
</feature>
<keyword evidence="3" id="KW-0158">Chromosome</keyword>
<feature type="compositionally biased region" description="Acidic residues" evidence="20">
    <location>
        <begin position="80"/>
        <end position="97"/>
    </location>
</feature>
<evidence type="ECO:0000256" key="4">
    <source>
        <dbReference type="ARBA" id="ARBA00022553"/>
    </source>
</evidence>
<evidence type="ECO:0000256" key="8">
    <source>
        <dbReference type="ARBA" id="ARBA00022723"/>
    </source>
</evidence>
<feature type="compositionally biased region" description="Basic and acidic residues" evidence="20">
    <location>
        <begin position="252"/>
        <end position="289"/>
    </location>
</feature>
<feature type="region of interest" description="Disordered" evidence="20">
    <location>
        <begin position="1883"/>
        <end position="1915"/>
    </location>
</feature>
<dbReference type="Gene3D" id="2.170.270.10">
    <property type="entry name" value="SET domain"/>
    <property type="match status" value="1"/>
</dbReference>
<evidence type="ECO:0000256" key="9">
    <source>
        <dbReference type="ARBA" id="ARBA00022737"/>
    </source>
</evidence>
<dbReference type="PRINTS" id="PR00929">
    <property type="entry name" value="ATHOOK"/>
</dbReference>
<keyword evidence="19" id="KW-0175">Coiled coil</keyword>
<evidence type="ECO:0000259" key="22">
    <source>
        <dbReference type="PROSITE" id="PS50280"/>
    </source>
</evidence>
<dbReference type="InterPro" id="IPR011011">
    <property type="entry name" value="Znf_FYVE_PHD"/>
</dbReference>
<evidence type="ECO:0000256" key="11">
    <source>
        <dbReference type="ARBA" id="ARBA00022833"/>
    </source>
</evidence>
<dbReference type="GO" id="GO:0003677">
    <property type="term" value="F:DNA binding"/>
    <property type="evidence" value="ECO:0007669"/>
    <property type="project" value="InterPro"/>
</dbReference>
<evidence type="ECO:0000256" key="1">
    <source>
        <dbReference type="ARBA" id="ARBA00004123"/>
    </source>
</evidence>
<dbReference type="Pfam" id="PF00439">
    <property type="entry name" value="Bromodomain"/>
    <property type="match status" value="1"/>
</dbReference>
<feature type="compositionally biased region" description="Basic and acidic residues" evidence="20">
    <location>
        <begin position="334"/>
        <end position="348"/>
    </location>
</feature>
<dbReference type="STRING" id="6573.A0A210PRB4"/>
<dbReference type="CDD" id="cd04717">
    <property type="entry name" value="BAH_polybromo"/>
    <property type="match status" value="1"/>
</dbReference>
<dbReference type="InterPro" id="IPR043151">
    <property type="entry name" value="BAH_sf"/>
</dbReference>
<feature type="compositionally biased region" description="Basic and acidic residues" evidence="20">
    <location>
        <begin position="137"/>
        <end position="156"/>
    </location>
</feature>
<dbReference type="SMART" id="SM00297">
    <property type="entry name" value="BROMO"/>
    <property type="match status" value="1"/>
</dbReference>
<feature type="compositionally biased region" description="Low complexity" evidence="20">
    <location>
        <begin position="208"/>
        <end position="221"/>
    </location>
</feature>
<evidence type="ECO:0000256" key="5">
    <source>
        <dbReference type="ARBA" id="ARBA00022603"/>
    </source>
</evidence>
<feature type="compositionally biased region" description="Polar residues" evidence="20">
    <location>
        <begin position="99"/>
        <end position="113"/>
    </location>
</feature>
<feature type="compositionally biased region" description="Basic and acidic residues" evidence="20">
    <location>
        <begin position="1639"/>
        <end position="1661"/>
    </location>
</feature>
<dbReference type="InterPro" id="IPR036427">
    <property type="entry name" value="Bromodomain-like_sf"/>
</dbReference>
<protein>
    <submittedName>
        <fullName evidence="26">Histone-lysine N-methyltransferase ASH1L</fullName>
    </submittedName>
</protein>
<feature type="compositionally biased region" description="Basic residues" evidence="20">
    <location>
        <begin position="618"/>
        <end position="639"/>
    </location>
</feature>
<evidence type="ECO:0000256" key="13">
    <source>
        <dbReference type="ARBA" id="ARBA00023015"/>
    </source>
</evidence>
<feature type="compositionally biased region" description="Low complexity" evidence="20">
    <location>
        <begin position="360"/>
        <end position="377"/>
    </location>
</feature>
<evidence type="ECO:0000256" key="15">
    <source>
        <dbReference type="ARBA" id="ARBA00023159"/>
    </source>
</evidence>
<feature type="domain" description="Post-SET" evidence="23">
    <location>
        <begin position="1866"/>
        <end position="1882"/>
    </location>
</feature>
<dbReference type="Pfam" id="PF17907">
    <property type="entry name" value="AWS"/>
    <property type="match status" value="1"/>
</dbReference>
<dbReference type="FunFam" id="3.30.40.10:FF:000113">
    <property type="entry name" value="Histone-lysine N-methyltransferase"/>
    <property type="match status" value="1"/>
</dbReference>
<feature type="compositionally biased region" description="Polar residues" evidence="20">
    <location>
        <begin position="743"/>
        <end position="753"/>
    </location>
</feature>
<feature type="compositionally biased region" description="Basic and acidic residues" evidence="20">
    <location>
        <begin position="712"/>
        <end position="722"/>
    </location>
</feature>
<keyword evidence="11" id="KW-0862">Zinc</keyword>
<evidence type="ECO:0000256" key="20">
    <source>
        <dbReference type="SAM" id="MobiDB-lite"/>
    </source>
</evidence>
<dbReference type="InterPro" id="IPR001214">
    <property type="entry name" value="SET_dom"/>
</dbReference>
<dbReference type="PROSITE" id="PS51038">
    <property type="entry name" value="BAH"/>
    <property type="match status" value="1"/>
</dbReference>
<evidence type="ECO:0000256" key="17">
    <source>
        <dbReference type="ARBA" id="ARBA00023242"/>
    </source>
</evidence>
<feature type="region of interest" description="Disordered" evidence="20">
    <location>
        <begin position="678"/>
        <end position="818"/>
    </location>
</feature>
<feature type="compositionally biased region" description="Low complexity" evidence="20">
    <location>
        <begin position="607"/>
        <end position="617"/>
    </location>
</feature>
<comment type="subcellular location">
    <subcellularLocation>
        <location evidence="2">Chromosome</location>
    </subcellularLocation>
    <subcellularLocation>
        <location evidence="1">Nucleus</location>
    </subcellularLocation>
</comment>
<dbReference type="InterPro" id="IPR001025">
    <property type="entry name" value="BAH_dom"/>
</dbReference>
<evidence type="ECO:0000256" key="2">
    <source>
        <dbReference type="ARBA" id="ARBA00004286"/>
    </source>
</evidence>
<feature type="coiled-coil region" evidence="19">
    <location>
        <begin position="2464"/>
        <end position="2491"/>
    </location>
</feature>
<feature type="compositionally biased region" description="Basic and acidic residues" evidence="20">
    <location>
        <begin position="302"/>
        <end position="317"/>
    </location>
</feature>
<evidence type="ECO:0000259" key="21">
    <source>
        <dbReference type="PROSITE" id="PS50014"/>
    </source>
</evidence>
<dbReference type="GO" id="GO:0003682">
    <property type="term" value="F:chromatin binding"/>
    <property type="evidence" value="ECO:0007669"/>
    <property type="project" value="InterPro"/>
</dbReference>
<feature type="region of interest" description="Disordered" evidence="20">
    <location>
        <begin position="1"/>
        <end position="441"/>
    </location>
</feature>
<dbReference type="FunFam" id="2.170.270.10:FF:000011">
    <property type="entry name" value="Histone-lysine N-methyltransferase"/>
    <property type="match status" value="1"/>
</dbReference>
<feature type="region of interest" description="Disordered" evidence="20">
    <location>
        <begin position="539"/>
        <end position="570"/>
    </location>
</feature>
<keyword evidence="14 18" id="KW-0103">Bromodomain</keyword>
<feature type="region of interest" description="Disordered" evidence="20">
    <location>
        <begin position="1264"/>
        <end position="1322"/>
    </location>
</feature>
<accession>A0A210PRB4</accession>
<dbReference type="SMART" id="SM00249">
    <property type="entry name" value="PHD"/>
    <property type="match status" value="1"/>
</dbReference>
<name>A0A210PRB4_MIZYE</name>
<evidence type="ECO:0000256" key="3">
    <source>
        <dbReference type="ARBA" id="ARBA00022454"/>
    </source>
</evidence>
<dbReference type="OrthoDB" id="79252at2759"/>
<keyword evidence="6 26" id="KW-0808">Transferase</keyword>
<dbReference type="SMART" id="SM00508">
    <property type="entry name" value="PostSET"/>
    <property type="match status" value="1"/>
</dbReference>
<feature type="domain" description="SET" evidence="22">
    <location>
        <begin position="1742"/>
        <end position="1858"/>
    </location>
</feature>
<feature type="compositionally biased region" description="Polar residues" evidence="20">
    <location>
        <begin position="640"/>
        <end position="660"/>
    </location>
</feature>
<evidence type="ECO:0000256" key="10">
    <source>
        <dbReference type="ARBA" id="ARBA00022771"/>
    </source>
</evidence>
<dbReference type="InterPro" id="IPR017956">
    <property type="entry name" value="AT_hook_DNA-bd_motif"/>
</dbReference>
<dbReference type="PROSITE" id="PS50280">
    <property type="entry name" value="SET"/>
    <property type="match status" value="1"/>
</dbReference>
<dbReference type="GO" id="GO:0032259">
    <property type="term" value="P:methylation"/>
    <property type="evidence" value="ECO:0007669"/>
    <property type="project" value="UniProtKB-KW"/>
</dbReference>
<evidence type="ECO:0000259" key="23">
    <source>
        <dbReference type="PROSITE" id="PS50868"/>
    </source>
</evidence>
<feature type="region of interest" description="Disordered" evidence="20">
    <location>
        <begin position="2409"/>
        <end position="2457"/>
    </location>
</feature>
<keyword evidence="17" id="KW-0539">Nucleus</keyword>
<dbReference type="Pfam" id="PF20826">
    <property type="entry name" value="PHD_5"/>
    <property type="match status" value="1"/>
</dbReference>
<feature type="compositionally biased region" description="Low complexity" evidence="20">
    <location>
        <begin position="542"/>
        <end position="551"/>
    </location>
</feature>
<dbReference type="SMART" id="SM00570">
    <property type="entry name" value="AWS"/>
    <property type="match status" value="1"/>
</dbReference>
<feature type="region of interest" description="Disordered" evidence="20">
    <location>
        <begin position="1413"/>
        <end position="1453"/>
    </location>
</feature>
<dbReference type="PROSITE" id="PS50868">
    <property type="entry name" value="POST_SET"/>
    <property type="match status" value="1"/>
</dbReference>
<dbReference type="InterPro" id="IPR013083">
    <property type="entry name" value="Znf_RING/FYVE/PHD"/>
</dbReference>
<keyword evidence="8" id="KW-0479">Metal-binding</keyword>
<evidence type="ECO:0000256" key="14">
    <source>
        <dbReference type="ARBA" id="ARBA00023117"/>
    </source>
</evidence>
<feature type="compositionally biased region" description="Basic and acidic residues" evidence="20">
    <location>
        <begin position="1515"/>
        <end position="1542"/>
    </location>
</feature>
<keyword evidence="12" id="KW-0156">Chromatin regulator</keyword>
<feature type="region of interest" description="Disordered" evidence="20">
    <location>
        <begin position="890"/>
        <end position="933"/>
    </location>
</feature>
<evidence type="ECO:0000313" key="26">
    <source>
        <dbReference type="EMBL" id="OWF39033.1"/>
    </source>
</evidence>
<dbReference type="CDD" id="cd15548">
    <property type="entry name" value="PHD_ASH1L"/>
    <property type="match status" value="1"/>
</dbReference>
<feature type="compositionally biased region" description="Polar residues" evidence="20">
    <location>
        <begin position="1072"/>
        <end position="1089"/>
    </location>
</feature>
<dbReference type="SUPFAM" id="SSF82199">
    <property type="entry name" value="SET domain"/>
    <property type="match status" value="1"/>
</dbReference>
<dbReference type="Gene3D" id="3.30.40.10">
    <property type="entry name" value="Zinc/RING finger domain, C3HC4 (zinc finger)"/>
    <property type="match status" value="1"/>
</dbReference>
<evidence type="ECO:0000256" key="18">
    <source>
        <dbReference type="PROSITE-ProRule" id="PRU00035"/>
    </source>
</evidence>
<evidence type="ECO:0000256" key="19">
    <source>
        <dbReference type="SAM" id="Coils"/>
    </source>
</evidence>
<evidence type="ECO:0000256" key="7">
    <source>
        <dbReference type="ARBA" id="ARBA00022691"/>
    </source>
</evidence>
<evidence type="ECO:0000256" key="16">
    <source>
        <dbReference type="ARBA" id="ARBA00023163"/>
    </source>
</evidence>
<dbReference type="Pfam" id="PF00856">
    <property type="entry name" value="SET"/>
    <property type="match status" value="1"/>
</dbReference>
<dbReference type="InterPro" id="IPR019786">
    <property type="entry name" value="Zinc_finger_PHD-type_CS"/>
</dbReference>
<keyword evidence="10" id="KW-0863">Zinc-finger</keyword>
<gene>
    <name evidence="26" type="ORF">KP79_PYT15139</name>
</gene>
<keyword evidence="16" id="KW-0804">Transcription</keyword>
<dbReference type="InterPro" id="IPR043319">
    <property type="entry name" value="PHD_ASH1L"/>
</dbReference>
<keyword evidence="15" id="KW-0010">Activator</keyword>
<keyword evidence="5 26" id="KW-0489">Methyltransferase</keyword>
<feature type="region of interest" description="Disordered" evidence="20">
    <location>
        <begin position="458"/>
        <end position="491"/>
    </location>
</feature>
<dbReference type="Proteomes" id="UP000242188">
    <property type="component" value="Unassembled WGS sequence"/>
</dbReference>
<dbReference type="InterPro" id="IPR046341">
    <property type="entry name" value="SET_dom_sf"/>
</dbReference>
<dbReference type="InterPro" id="IPR001965">
    <property type="entry name" value="Znf_PHD"/>
</dbReference>